<comment type="caution">
    <text evidence="2">The sequence shown here is derived from an EMBL/GenBank/DDBJ whole genome shotgun (WGS) entry which is preliminary data.</text>
</comment>
<accession>A0AAV7T3E9</accession>
<organism evidence="2 3">
    <name type="scientific">Pleurodeles waltl</name>
    <name type="common">Iberian ribbed newt</name>
    <dbReference type="NCBI Taxonomy" id="8319"/>
    <lineage>
        <taxon>Eukaryota</taxon>
        <taxon>Metazoa</taxon>
        <taxon>Chordata</taxon>
        <taxon>Craniata</taxon>
        <taxon>Vertebrata</taxon>
        <taxon>Euteleostomi</taxon>
        <taxon>Amphibia</taxon>
        <taxon>Batrachia</taxon>
        <taxon>Caudata</taxon>
        <taxon>Salamandroidea</taxon>
        <taxon>Salamandridae</taxon>
        <taxon>Pleurodelinae</taxon>
        <taxon>Pleurodeles</taxon>
    </lineage>
</organism>
<sequence>MEQSEGAPDRLGDQQTTETTPPPTAYELKKEWRQAMEASAMIGEEPGELKPLHRRVFRKRMNIRTPTVRLRRPRSRAYCCPGSRQAQPTR</sequence>
<name>A0AAV7T3E9_PLEWA</name>
<feature type="region of interest" description="Disordered" evidence="1">
    <location>
        <begin position="1"/>
        <end position="26"/>
    </location>
</feature>
<proteinExistence type="predicted"/>
<feature type="region of interest" description="Disordered" evidence="1">
    <location>
        <begin position="68"/>
        <end position="90"/>
    </location>
</feature>
<keyword evidence="3" id="KW-1185">Reference proteome</keyword>
<reference evidence="2" key="1">
    <citation type="journal article" date="2022" name="bioRxiv">
        <title>Sequencing and chromosome-scale assembly of the giantPleurodeles waltlgenome.</title>
        <authorList>
            <person name="Brown T."/>
            <person name="Elewa A."/>
            <person name="Iarovenko S."/>
            <person name="Subramanian E."/>
            <person name="Araus A.J."/>
            <person name="Petzold A."/>
            <person name="Susuki M."/>
            <person name="Suzuki K.-i.T."/>
            <person name="Hayashi T."/>
            <person name="Toyoda A."/>
            <person name="Oliveira C."/>
            <person name="Osipova E."/>
            <person name="Leigh N.D."/>
            <person name="Simon A."/>
            <person name="Yun M.H."/>
        </authorList>
    </citation>
    <scope>NUCLEOTIDE SEQUENCE</scope>
    <source>
        <strain evidence="2">20211129_DDA</strain>
        <tissue evidence="2">Liver</tissue>
    </source>
</reference>
<dbReference type="Proteomes" id="UP001066276">
    <property type="component" value="Chromosome 4_1"/>
</dbReference>
<dbReference type="AlphaFoldDB" id="A0AAV7T3E9"/>
<evidence type="ECO:0000256" key="1">
    <source>
        <dbReference type="SAM" id="MobiDB-lite"/>
    </source>
</evidence>
<protein>
    <submittedName>
        <fullName evidence="2">Uncharacterized protein</fullName>
    </submittedName>
</protein>
<evidence type="ECO:0000313" key="2">
    <source>
        <dbReference type="EMBL" id="KAJ1170881.1"/>
    </source>
</evidence>
<gene>
    <name evidence="2" type="ORF">NDU88_002752</name>
</gene>
<evidence type="ECO:0000313" key="3">
    <source>
        <dbReference type="Proteomes" id="UP001066276"/>
    </source>
</evidence>
<dbReference type="EMBL" id="JANPWB010000007">
    <property type="protein sequence ID" value="KAJ1170881.1"/>
    <property type="molecule type" value="Genomic_DNA"/>
</dbReference>